<dbReference type="AlphaFoldDB" id="F0T2C0"/>
<dbReference type="Proteomes" id="UP000007488">
    <property type="component" value="Chromosome"/>
</dbReference>
<sequence length="150" mass="16443">MNMLFVCTGNTCRSPMAAGLAGEIFPEEFSIGSAGLNAWEGSAASHHAVLVMEEEGIDLNDHCAAMITEGKLAWADWIVPMTSVQERQLKISFPEFGPKIKRLGIWAGKDKDVSDPWGGSVEEYCFCREELKEMLKEMAKVLTKGKGADD</sequence>
<feature type="active site" description="Nucleophile" evidence="4">
    <location>
        <position position="7"/>
    </location>
</feature>
<evidence type="ECO:0000313" key="6">
    <source>
        <dbReference type="EMBL" id="ADY57548.1"/>
    </source>
</evidence>
<reference evidence="6 7" key="1">
    <citation type="journal article" date="2011" name="Stand. Genomic Sci.">
        <title>Complete genome sequence of Syntrophobotulus glycolicus type strain (FlGlyR).</title>
        <authorList>
            <person name="Han C."/>
            <person name="Mwirichia R."/>
            <person name="Chertkov O."/>
            <person name="Held B."/>
            <person name="Lapidus A."/>
            <person name="Nolan M."/>
            <person name="Lucas S."/>
            <person name="Hammon N."/>
            <person name="Deshpande S."/>
            <person name="Cheng J.F."/>
            <person name="Tapia R."/>
            <person name="Goodwin L."/>
            <person name="Pitluck S."/>
            <person name="Huntemann M."/>
            <person name="Liolios K."/>
            <person name="Ivanova N."/>
            <person name="Pagani I."/>
            <person name="Mavromatis K."/>
            <person name="Ovchinikova G."/>
            <person name="Pati A."/>
            <person name="Chen A."/>
            <person name="Palaniappan K."/>
            <person name="Land M."/>
            <person name="Hauser L."/>
            <person name="Brambilla E.M."/>
            <person name="Rohde M."/>
            <person name="Spring S."/>
            <person name="Sikorski J."/>
            <person name="Goker M."/>
            <person name="Woyke T."/>
            <person name="Bristow J."/>
            <person name="Eisen J.A."/>
            <person name="Markowitz V."/>
            <person name="Hugenholtz P."/>
            <person name="Kyrpides N.C."/>
            <person name="Klenk H.P."/>
            <person name="Detter J.C."/>
        </authorList>
    </citation>
    <scope>NUCLEOTIDE SEQUENCE [LARGE SCALE GENOMIC DNA]</scope>
    <source>
        <strain evidence="7">DSM 8271 / FlGlyR</strain>
    </source>
</reference>
<comment type="similarity">
    <text evidence="1">Belongs to the low molecular weight phosphotyrosine protein phosphatase family.</text>
</comment>
<dbReference type="OrthoDB" id="9784339at2"/>
<dbReference type="SUPFAM" id="SSF52788">
    <property type="entry name" value="Phosphotyrosine protein phosphatases I"/>
    <property type="match status" value="1"/>
</dbReference>
<dbReference type="InterPro" id="IPR050438">
    <property type="entry name" value="LMW_PTPase"/>
</dbReference>
<reference evidence="7" key="2">
    <citation type="submission" date="2011-02" db="EMBL/GenBank/DDBJ databases">
        <title>The complete genome of Syntrophobotulus glycolicus DSM 8271.</title>
        <authorList>
            <person name="Lucas S."/>
            <person name="Copeland A."/>
            <person name="Lapidus A."/>
            <person name="Bruce D."/>
            <person name="Goodwin L."/>
            <person name="Pitluck S."/>
            <person name="Kyrpides N."/>
            <person name="Mavromatis K."/>
            <person name="Pagani I."/>
            <person name="Ivanova N."/>
            <person name="Mikhailova N."/>
            <person name="Chertkov O."/>
            <person name="Held B."/>
            <person name="Detter J.C."/>
            <person name="Tapia R."/>
            <person name="Han C."/>
            <person name="Land M."/>
            <person name="Hauser L."/>
            <person name="Markowitz V."/>
            <person name="Cheng J.-F."/>
            <person name="Hugenholtz P."/>
            <person name="Woyke T."/>
            <person name="Wu D."/>
            <person name="Spring S."/>
            <person name="Schroeder M."/>
            <person name="Brambilla E."/>
            <person name="Klenk H.-P."/>
            <person name="Eisen J.A."/>
        </authorList>
    </citation>
    <scope>NUCLEOTIDE SEQUENCE [LARGE SCALE GENOMIC DNA]</scope>
    <source>
        <strain evidence="7">DSM 8271 / FlGlyR</strain>
    </source>
</reference>
<name>F0T2C0_SYNGF</name>
<dbReference type="PRINTS" id="PR00719">
    <property type="entry name" value="LMWPTPASE"/>
</dbReference>
<dbReference type="InterPro" id="IPR017867">
    <property type="entry name" value="Tyr_phospatase_low_mol_wt"/>
</dbReference>
<evidence type="ECO:0000259" key="5">
    <source>
        <dbReference type="SMART" id="SM00226"/>
    </source>
</evidence>
<dbReference type="GO" id="GO:0004725">
    <property type="term" value="F:protein tyrosine phosphatase activity"/>
    <property type="evidence" value="ECO:0007669"/>
    <property type="project" value="InterPro"/>
</dbReference>
<evidence type="ECO:0000313" key="7">
    <source>
        <dbReference type="Proteomes" id="UP000007488"/>
    </source>
</evidence>
<keyword evidence="2" id="KW-0378">Hydrolase</keyword>
<feature type="active site" description="Nucleophile" evidence="4">
    <location>
        <position position="13"/>
    </location>
</feature>
<protein>
    <submittedName>
        <fullName evidence="6">Protein tyrosine phosphatase</fullName>
    </submittedName>
</protein>
<keyword evidence="7" id="KW-1185">Reference proteome</keyword>
<dbReference type="STRING" id="645991.Sgly_3285"/>
<dbReference type="PANTHER" id="PTHR11717:SF31">
    <property type="entry name" value="LOW MOLECULAR WEIGHT PROTEIN-TYROSINE-PHOSPHATASE ETP-RELATED"/>
    <property type="match status" value="1"/>
</dbReference>
<evidence type="ECO:0000256" key="2">
    <source>
        <dbReference type="ARBA" id="ARBA00022801"/>
    </source>
</evidence>
<keyword evidence="3" id="KW-0904">Protein phosphatase</keyword>
<organism evidence="6 7">
    <name type="scientific">Syntrophobotulus glycolicus (strain DSM 8271 / FlGlyR)</name>
    <dbReference type="NCBI Taxonomy" id="645991"/>
    <lineage>
        <taxon>Bacteria</taxon>
        <taxon>Bacillati</taxon>
        <taxon>Bacillota</taxon>
        <taxon>Clostridia</taxon>
        <taxon>Eubacteriales</taxon>
        <taxon>Desulfitobacteriaceae</taxon>
        <taxon>Syntrophobotulus</taxon>
    </lineage>
</organism>
<dbReference type="PANTHER" id="PTHR11717">
    <property type="entry name" value="LOW MOLECULAR WEIGHT PROTEIN TYROSINE PHOSPHATASE"/>
    <property type="match status" value="1"/>
</dbReference>
<dbReference type="SMART" id="SM00226">
    <property type="entry name" value="LMWPc"/>
    <property type="match status" value="1"/>
</dbReference>
<feature type="domain" description="Phosphotyrosine protein phosphatase I" evidence="5">
    <location>
        <begin position="1"/>
        <end position="141"/>
    </location>
</feature>
<evidence type="ECO:0000256" key="3">
    <source>
        <dbReference type="ARBA" id="ARBA00022912"/>
    </source>
</evidence>
<dbReference type="InterPro" id="IPR023485">
    <property type="entry name" value="Ptyr_pPase"/>
</dbReference>
<dbReference type="HOGENOM" id="CLU_071415_1_2_9"/>
<evidence type="ECO:0000256" key="1">
    <source>
        <dbReference type="ARBA" id="ARBA00011063"/>
    </source>
</evidence>
<dbReference type="RefSeq" id="WP_013626273.1">
    <property type="nucleotide sequence ID" value="NC_015172.1"/>
</dbReference>
<dbReference type="Gene3D" id="3.40.50.2300">
    <property type="match status" value="1"/>
</dbReference>
<dbReference type="EMBL" id="CP002547">
    <property type="protein sequence ID" value="ADY57548.1"/>
    <property type="molecule type" value="Genomic_DNA"/>
</dbReference>
<dbReference type="CDD" id="cd16344">
    <property type="entry name" value="LMWPAP"/>
    <property type="match status" value="1"/>
</dbReference>
<dbReference type="eggNOG" id="COG0394">
    <property type="taxonomic scope" value="Bacteria"/>
</dbReference>
<feature type="active site" description="Proton donor" evidence="4">
    <location>
        <position position="115"/>
    </location>
</feature>
<evidence type="ECO:0000256" key="4">
    <source>
        <dbReference type="PIRSR" id="PIRSR617867-1"/>
    </source>
</evidence>
<dbReference type="Pfam" id="PF01451">
    <property type="entry name" value="LMWPc"/>
    <property type="match status" value="1"/>
</dbReference>
<gene>
    <name evidence="6" type="ordered locus">Sgly_3285</name>
</gene>
<dbReference type="InterPro" id="IPR036196">
    <property type="entry name" value="Ptyr_pPase_sf"/>
</dbReference>
<accession>F0T2C0</accession>
<dbReference type="KEGG" id="sgy:Sgly_3285"/>
<proteinExistence type="inferred from homology"/>